<keyword evidence="4" id="KW-1185">Reference proteome</keyword>
<protein>
    <recommendedName>
        <fullName evidence="2">YcxB-like C-terminal domain-containing protein</fullName>
    </recommendedName>
</protein>
<dbReference type="EMBL" id="QFFG01000003">
    <property type="protein sequence ID" value="PWG05107.1"/>
    <property type="molecule type" value="Genomic_DNA"/>
</dbReference>
<reference evidence="3 4" key="1">
    <citation type="submission" date="2018-05" db="EMBL/GenBank/DDBJ databases">
        <title>Polaribacter aquimarinus sp. nov., isolated from sediment in a sediment of sea.</title>
        <authorList>
            <person name="Lu D."/>
        </authorList>
    </citation>
    <scope>NUCLEOTIDE SEQUENCE [LARGE SCALE GENOMIC DNA]</scope>
    <source>
        <strain evidence="3 4">ZY113</strain>
    </source>
</reference>
<dbReference type="InterPro" id="IPR025588">
    <property type="entry name" value="YcxB-like_C"/>
</dbReference>
<accession>A0A2U2J9U0</accession>
<keyword evidence="1" id="KW-0472">Membrane</keyword>
<dbReference type="Pfam" id="PF14317">
    <property type="entry name" value="YcxB"/>
    <property type="match status" value="1"/>
</dbReference>
<dbReference type="Proteomes" id="UP000245670">
    <property type="component" value="Unassembled WGS sequence"/>
</dbReference>
<dbReference type="OrthoDB" id="1121049at2"/>
<dbReference type="RefSeq" id="WP_109404654.1">
    <property type="nucleotide sequence ID" value="NZ_QFFG01000003.1"/>
</dbReference>
<feature type="domain" description="YcxB-like C-terminal" evidence="2">
    <location>
        <begin position="104"/>
        <end position="157"/>
    </location>
</feature>
<name>A0A2U2J9U0_9FLAO</name>
<proteinExistence type="predicted"/>
<evidence type="ECO:0000313" key="3">
    <source>
        <dbReference type="EMBL" id="PWG05107.1"/>
    </source>
</evidence>
<keyword evidence="1" id="KW-1133">Transmembrane helix</keyword>
<organism evidence="3 4">
    <name type="scientific">Polaribacter aquimarinus</name>
    <dbReference type="NCBI Taxonomy" id="2100726"/>
    <lineage>
        <taxon>Bacteria</taxon>
        <taxon>Pseudomonadati</taxon>
        <taxon>Bacteroidota</taxon>
        <taxon>Flavobacteriia</taxon>
        <taxon>Flavobacteriales</taxon>
        <taxon>Flavobacteriaceae</taxon>
    </lineage>
</organism>
<sequence length="178" mass="21802">MKITYQLKNSDFLEYQLYTSSKSKLHKKKRLRSRIIVPIFYFLFGFYLSNKNDNLLFFAVFSLVSIIWFLLYPLYSRWKYKNHFKKHIKENYKNRINKSVEILFDDEIIKTKDYSSESKINKTELKELIETKNHYFLKLQTDLSIIIPKDSFVNQEEFIKRVKDYGVDYIDELSWVWK</sequence>
<feature type="transmembrane region" description="Helical" evidence="1">
    <location>
        <begin position="55"/>
        <end position="75"/>
    </location>
</feature>
<evidence type="ECO:0000256" key="1">
    <source>
        <dbReference type="SAM" id="Phobius"/>
    </source>
</evidence>
<comment type="caution">
    <text evidence="3">The sequence shown here is derived from an EMBL/GenBank/DDBJ whole genome shotgun (WGS) entry which is preliminary data.</text>
</comment>
<dbReference type="AlphaFoldDB" id="A0A2U2J9U0"/>
<evidence type="ECO:0000259" key="2">
    <source>
        <dbReference type="Pfam" id="PF14317"/>
    </source>
</evidence>
<gene>
    <name evidence="3" type="ORF">DIS07_07615</name>
</gene>
<keyword evidence="1" id="KW-0812">Transmembrane</keyword>
<evidence type="ECO:0000313" key="4">
    <source>
        <dbReference type="Proteomes" id="UP000245670"/>
    </source>
</evidence>
<feature type="transmembrane region" description="Helical" evidence="1">
    <location>
        <begin position="31"/>
        <end position="49"/>
    </location>
</feature>